<protein>
    <submittedName>
        <fullName evidence="1">Uncharacterized protein</fullName>
    </submittedName>
</protein>
<dbReference type="AlphaFoldDB" id="A0A6C0BCR0"/>
<name>A0A6C0BCR0_9ZZZZ</name>
<organism evidence="1">
    <name type="scientific">viral metagenome</name>
    <dbReference type="NCBI Taxonomy" id="1070528"/>
    <lineage>
        <taxon>unclassified sequences</taxon>
        <taxon>metagenomes</taxon>
        <taxon>organismal metagenomes</taxon>
    </lineage>
</organism>
<reference evidence="1" key="1">
    <citation type="journal article" date="2020" name="Nature">
        <title>Giant virus diversity and host interactions through global metagenomics.</title>
        <authorList>
            <person name="Schulz F."/>
            <person name="Roux S."/>
            <person name="Paez-Espino D."/>
            <person name="Jungbluth S."/>
            <person name="Walsh D.A."/>
            <person name="Denef V.J."/>
            <person name="McMahon K.D."/>
            <person name="Konstantinidis K.T."/>
            <person name="Eloe-Fadrosh E.A."/>
            <person name="Kyrpides N.C."/>
            <person name="Woyke T."/>
        </authorList>
    </citation>
    <scope>NUCLEOTIDE SEQUENCE</scope>
    <source>
        <strain evidence="1">GVMAG-M-3300010160-4</strain>
    </source>
</reference>
<proteinExistence type="predicted"/>
<evidence type="ECO:0000313" key="1">
    <source>
        <dbReference type="EMBL" id="QHS89840.1"/>
    </source>
</evidence>
<dbReference type="EMBL" id="MN739120">
    <property type="protein sequence ID" value="QHS89840.1"/>
    <property type="molecule type" value="Genomic_DNA"/>
</dbReference>
<accession>A0A6C0BCR0</accession>
<sequence>MEYNVEQEFNMKSRICHIHCMNLENIEWFNDYINIINNLFSIIITYSFGENKNNLLEFTIIKVPNRGADIGPKMIVIDYLKDKEYTHVLFLHSKSDKYKRDLYLKKLLVDKNGIKFLTEYEGNGVFPNLLIYKNKNIESISNINDINSLSNWGINEHHINYLHNFLDIKYRDYLFVEGNFYLLDRKICEKIFGNDDLYKRLNDENSFDCNWVRYRYCMHYRSDERMFRTYKKNKLHGNNFATQLGKKGLPDGMIEHAFERIIINTINNINGSYHVVNNEEFENYRISE</sequence>